<accession>G3JRB1</accession>
<evidence type="ECO:0000313" key="5">
    <source>
        <dbReference type="EMBL" id="EGX88407.1"/>
    </source>
</evidence>
<sequence>MSGRNHHHEESEVANEKQTLVKELMATWKKITIAGVTLAAIVGLSVGLGVGLTKHKGGNNSSNDGSSNSTNVELRNVSGRAAKWTPKVGDSWQIVLQNTVRNDVDFTPDVSVWDFDVFENDKETIDKLHGRGKKVICYFSAGTWEKGRTDADEFPKEDLGGTLPEWTDERWARISSSKIRDIMKSRIALAASKGCDAIDPDNVDGFQNEENNLGLTAQDSIDYVTFLHDEADKYNMSVGLKNAADIIDDVMHVVDFSVNEQCAANQTNPECEAFHKFIDAGKPVFHIEYPPDDGAQTYPDDLRKEICARNGAGKGSDNFSTVFKRMSLDGWVQFCDGEIHDTALASSASNS</sequence>
<dbReference type="KEGG" id="cmt:CCM_08451"/>
<dbReference type="OrthoDB" id="2108802at2759"/>
<dbReference type="Gene3D" id="3.20.20.70">
    <property type="entry name" value="Aldolase class I"/>
    <property type="match status" value="1"/>
</dbReference>
<dbReference type="VEuPathDB" id="FungiDB:CCM_08451"/>
<comment type="catalytic activity">
    <reaction evidence="1">
        <text>Hydrolysis of terminal, non-reducing alpha-D-galactose residues in alpha-D-galactosides, including galactose oligosaccharides, galactomannans and galactolipids.</text>
        <dbReference type="EC" id="3.2.1.22"/>
    </reaction>
</comment>
<dbReference type="AlphaFoldDB" id="G3JRB1"/>
<dbReference type="InterPro" id="IPR004352">
    <property type="entry name" value="GH114_TIM-barrel"/>
</dbReference>
<dbReference type="HOGENOM" id="CLU_051214_1_1_1"/>
<evidence type="ECO:0000256" key="2">
    <source>
        <dbReference type="ARBA" id="ARBA00012755"/>
    </source>
</evidence>
<feature type="transmembrane region" description="Helical" evidence="3">
    <location>
        <begin position="31"/>
        <end position="52"/>
    </location>
</feature>
<name>G3JRB1_CORMM</name>
<dbReference type="InterPro" id="IPR017853">
    <property type="entry name" value="GH"/>
</dbReference>
<keyword evidence="6" id="KW-1185">Reference proteome</keyword>
<evidence type="ECO:0000256" key="1">
    <source>
        <dbReference type="ARBA" id="ARBA00001255"/>
    </source>
</evidence>
<dbReference type="EMBL" id="JH126405">
    <property type="protein sequence ID" value="EGX88407.1"/>
    <property type="molecule type" value="Genomic_DNA"/>
</dbReference>
<reference evidence="5 6" key="1">
    <citation type="journal article" date="2011" name="Genome Biol.">
        <title>Genome sequence of the insect pathogenic fungus Cordyceps militaris, a valued traditional Chinese medicine.</title>
        <authorList>
            <person name="Zheng P."/>
            <person name="Xia Y."/>
            <person name="Xiao G."/>
            <person name="Xiong C."/>
            <person name="Hu X."/>
            <person name="Zhang S."/>
            <person name="Zheng H."/>
            <person name="Huang Y."/>
            <person name="Zhou Y."/>
            <person name="Wang S."/>
            <person name="Zhao G.P."/>
            <person name="Liu X."/>
            <person name="St Leger R.J."/>
            <person name="Wang C."/>
        </authorList>
    </citation>
    <scope>NUCLEOTIDE SEQUENCE [LARGE SCALE GENOMIC DNA]</scope>
    <source>
        <strain evidence="5 6">CM01</strain>
    </source>
</reference>
<protein>
    <recommendedName>
        <fullName evidence="2">alpha-galactosidase</fullName>
        <ecNumber evidence="2">3.2.1.22</ecNumber>
    </recommendedName>
</protein>
<proteinExistence type="predicted"/>
<feature type="domain" description="Glycoside-hydrolase family GH114 TIM-barrel" evidence="4">
    <location>
        <begin position="91"/>
        <end position="331"/>
    </location>
</feature>
<dbReference type="eggNOG" id="ENOG502RCTR">
    <property type="taxonomic scope" value="Eukaryota"/>
</dbReference>
<dbReference type="PANTHER" id="PTHR35273">
    <property type="entry name" value="ALPHA-1,4 POLYGALACTOSAMINIDASE, PUTATIVE (AFU_ORTHOLOGUE AFUA_3G07890)-RELATED"/>
    <property type="match status" value="1"/>
</dbReference>
<evidence type="ECO:0000256" key="3">
    <source>
        <dbReference type="SAM" id="Phobius"/>
    </source>
</evidence>
<evidence type="ECO:0000259" key="4">
    <source>
        <dbReference type="Pfam" id="PF03537"/>
    </source>
</evidence>
<gene>
    <name evidence="5" type="ORF">CCM_08451</name>
</gene>
<keyword evidence="3" id="KW-1133">Transmembrane helix</keyword>
<evidence type="ECO:0000313" key="6">
    <source>
        <dbReference type="Proteomes" id="UP000001610"/>
    </source>
</evidence>
<dbReference type="InterPro" id="IPR013785">
    <property type="entry name" value="Aldolase_TIM"/>
</dbReference>
<dbReference type="GeneID" id="18170458"/>
<dbReference type="EC" id="3.2.1.22" evidence="2"/>
<dbReference type="GO" id="GO:0004557">
    <property type="term" value="F:alpha-galactosidase activity"/>
    <property type="evidence" value="ECO:0007669"/>
    <property type="project" value="UniProtKB-EC"/>
</dbReference>
<dbReference type="OMA" id="EYSECET"/>
<dbReference type="InParanoid" id="G3JRB1"/>
<organism evidence="5 6">
    <name type="scientific">Cordyceps militaris (strain CM01)</name>
    <name type="common">Caterpillar fungus</name>
    <dbReference type="NCBI Taxonomy" id="983644"/>
    <lineage>
        <taxon>Eukaryota</taxon>
        <taxon>Fungi</taxon>
        <taxon>Dikarya</taxon>
        <taxon>Ascomycota</taxon>
        <taxon>Pezizomycotina</taxon>
        <taxon>Sordariomycetes</taxon>
        <taxon>Hypocreomycetidae</taxon>
        <taxon>Hypocreales</taxon>
        <taxon>Cordycipitaceae</taxon>
        <taxon>Cordyceps</taxon>
    </lineage>
</organism>
<keyword evidence="3" id="KW-0812">Transmembrane</keyword>
<dbReference type="PANTHER" id="PTHR35273:SF2">
    <property type="entry name" value="ALPHA-GALACTOSIDASE"/>
    <property type="match status" value="1"/>
</dbReference>
<dbReference type="RefSeq" id="XP_006673652.1">
    <property type="nucleotide sequence ID" value="XM_006673589.1"/>
</dbReference>
<keyword evidence="3" id="KW-0472">Membrane</keyword>
<dbReference type="Proteomes" id="UP000001610">
    <property type="component" value="Unassembled WGS sequence"/>
</dbReference>
<dbReference type="Pfam" id="PF03537">
    <property type="entry name" value="Glyco_hydro_114"/>
    <property type="match status" value="1"/>
</dbReference>
<dbReference type="SUPFAM" id="SSF51445">
    <property type="entry name" value="(Trans)glycosidases"/>
    <property type="match status" value="1"/>
</dbReference>